<dbReference type="Gene3D" id="2.120.10.30">
    <property type="entry name" value="TolB, C-terminal domain"/>
    <property type="match status" value="1"/>
</dbReference>
<dbReference type="RefSeq" id="WP_236892912.1">
    <property type="nucleotide sequence ID" value="NZ_AP024488.1"/>
</dbReference>
<evidence type="ECO:0000256" key="1">
    <source>
        <dbReference type="ARBA" id="ARBA00009820"/>
    </source>
</evidence>
<comment type="similarity">
    <text evidence="1">Belongs to the TolB family.</text>
</comment>
<dbReference type="PANTHER" id="PTHR36842">
    <property type="entry name" value="PROTEIN TOLB HOMOLOG"/>
    <property type="match status" value="1"/>
</dbReference>
<gene>
    <name evidence="2" type="ORF">DSLASN_22440</name>
</gene>
<dbReference type="Proteomes" id="UP001320148">
    <property type="component" value="Chromosome"/>
</dbReference>
<evidence type="ECO:0008006" key="4">
    <source>
        <dbReference type="Google" id="ProtNLM"/>
    </source>
</evidence>
<dbReference type="EMBL" id="AP024488">
    <property type="protein sequence ID" value="BCS96612.1"/>
    <property type="molecule type" value="Genomic_DNA"/>
</dbReference>
<evidence type="ECO:0000313" key="3">
    <source>
        <dbReference type="Proteomes" id="UP001320148"/>
    </source>
</evidence>
<organism evidence="2 3">
    <name type="scientific">Desulfoluna limicola</name>
    <dbReference type="NCBI Taxonomy" id="2810562"/>
    <lineage>
        <taxon>Bacteria</taxon>
        <taxon>Pseudomonadati</taxon>
        <taxon>Thermodesulfobacteriota</taxon>
        <taxon>Desulfobacteria</taxon>
        <taxon>Desulfobacterales</taxon>
        <taxon>Desulfolunaceae</taxon>
        <taxon>Desulfoluna</taxon>
    </lineage>
</organism>
<dbReference type="SUPFAM" id="SSF82171">
    <property type="entry name" value="DPP6 N-terminal domain-like"/>
    <property type="match status" value="1"/>
</dbReference>
<keyword evidence="3" id="KW-1185">Reference proteome</keyword>
<proteinExistence type="inferred from homology"/>
<dbReference type="PANTHER" id="PTHR36842:SF1">
    <property type="entry name" value="PROTEIN TOLB"/>
    <property type="match status" value="1"/>
</dbReference>
<dbReference type="InterPro" id="IPR011659">
    <property type="entry name" value="WD40"/>
</dbReference>
<reference evidence="2 3" key="1">
    <citation type="submission" date="2021-02" db="EMBL/GenBank/DDBJ databases">
        <title>Complete genome of Desulfoluna sp. strain ASN36.</title>
        <authorList>
            <person name="Takahashi A."/>
            <person name="Kojima H."/>
            <person name="Fukui M."/>
        </authorList>
    </citation>
    <scope>NUCLEOTIDE SEQUENCE [LARGE SCALE GENOMIC DNA]</scope>
    <source>
        <strain evidence="2 3">ASN36</strain>
    </source>
</reference>
<evidence type="ECO:0000313" key="2">
    <source>
        <dbReference type="EMBL" id="BCS96612.1"/>
    </source>
</evidence>
<dbReference type="InterPro" id="IPR011042">
    <property type="entry name" value="6-blade_b-propeller_TolB-like"/>
</dbReference>
<sequence length="940" mass="103709">MTRAFTATLLVFTAALFWPGLCHARYDTSWTWRTLSNEHFTIYYPEGHEAFAQRVYNLSDEVYDDITGFLGVTPRRCPVVINPGTDLYNGFYAPLPNRISLYETPYYTVRGFGPVSDAVDKLFTHEFTHFVHLTTKLGWYGKLTEFIGDGAAISNSLSPGWVVEGLTTTTETLFTDGGRGRSALFRGTIQSFAEGEGLWSLPSAGAHPVYAPPAGRIYLAGYHMVDYLNRTFGPTAAARMARYQGEHPLGGTREALTHVTGQSPDEFYAAFLEDFNRQVEESQALALSAELPEGKAIASEPLESFESHTWTSQGTILALRKGYGKKNALVEIDPSDGTVRRTTFPGTLFTTAPLRLMGNPNHVVLSVPYPDPFGTYELDTTDLTLFDTETNKVTRLTKGDHIFSAAPSPDGHSFVAARRNGMWSDLVLMDARGEHLAPLYSQAGAYCEAPVWSPDGTTIAAVVKIGQNADIVSISPVSGHITPLFGSDIAEDNDPAFSPDGKFVLFASDRSGIWNIFAYNRQNKTLRQLTSVRYGAFEPRVSPDGSTLSFTRLNRGVKELCTLPFDPEAGKTVPLPAPQAMPTPDLNRVAPDVTIKSNGIPWAEAYKPLLHVPFFTRDEEGSALGVFLLGQDPLGLNSYLASIFYGLESNRPGFDITLANRSFKPIIRARLYDSAEEGNKVNGLERWQRERSLELALDLPVILQNLPSQIQLLGTIGTKARKFNGIKNVELNPDKDQSFAWFTEATLTRSPDAPRRDVLPTWGQSLFASYEKSIAEAGGELISHNGVISIKQYLPGPMDHDGFEFTLTHQEQDGDISYAKDLSLPRGYKKEDTEGGMNLDKNLLASLEYHIPITYPDWGVGLVLYHMARLKTSVFADYGGGWQDQFDAGEWTDRARLSVGTSLTAHSTLMAVVPAEIGVEIGYKTKEESAFANFIFQIIF</sequence>
<protein>
    <recommendedName>
        <fullName evidence="4">Bacterial surface antigen (D15) domain-containing protein</fullName>
    </recommendedName>
</protein>
<name>A0ABN6F2E7_9BACT</name>
<accession>A0ABN6F2E7</accession>
<dbReference type="Pfam" id="PF07676">
    <property type="entry name" value="PD40"/>
    <property type="match status" value="3"/>
</dbReference>